<dbReference type="PANTHER" id="PTHR42798:SF2">
    <property type="entry name" value="ABC TRANSPORTER ATP-BINDING PROTEIN MG467-RELATED"/>
    <property type="match status" value="1"/>
</dbReference>
<name>A0A0W1KIR2_9ACTO</name>
<dbReference type="InterPro" id="IPR027417">
    <property type="entry name" value="P-loop_NTPase"/>
</dbReference>
<dbReference type="CDD" id="cd03255">
    <property type="entry name" value="ABC_MJ0796_LolCDE_FtsE"/>
    <property type="match status" value="1"/>
</dbReference>
<dbReference type="InterPro" id="IPR017911">
    <property type="entry name" value="MacB-like_ATP-bd"/>
</dbReference>
<dbReference type="GO" id="GO:0022857">
    <property type="term" value="F:transmembrane transporter activity"/>
    <property type="evidence" value="ECO:0007669"/>
    <property type="project" value="UniProtKB-ARBA"/>
</dbReference>
<comment type="caution">
    <text evidence="5">The sequence shown here is derived from an EMBL/GenBank/DDBJ whole genome shotgun (WGS) entry which is preliminary data.</text>
</comment>
<dbReference type="STRING" id="59561.AQZ59_01625"/>
<comment type="similarity">
    <text evidence="1">Belongs to the ABC transporter superfamily.</text>
</comment>
<accession>A0A0W1KIR2</accession>
<dbReference type="EMBL" id="LNIZ01000009">
    <property type="protein sequence ID" value="KTF03497.1"/>
    <property type="molecule type" value="Genomic_DNA"/>
</dbReference>
<sequence>MVEEIAVRTNDLSKLYKVGRSHVVALNQVNLEIKKGTFVAVVGTSGSGKSTLLNMLAGLEPPSAGSVEVAGCRIDKMSQAELAAFRRDHVGFVFQSFNLMQEMTALDNVALPLTFRGMGKAERRKRAARALTTLGLGTHLNHKPSQMSGGEQQRVGIARALVSNPEIVFADEPTGNLDSHTAAATLDLFRRLIAHYHQTWIMVTHDRHLASYADVIVSIGDGRIQDITHTNHMD</sequence>
<evidence type="ECO:0000313" key="5">
    <source>
        <dbReference type="EMBL" id="KTF03497.1"/>
    </source>
</evidence>
<dbReference type="FunFam" id="3.40.50.300:FF:000032">
    <property type="entry name" value="Export ABC transporter ATP-binding protein"/>
    <property type="match status" value="1"/>
</dbReference>
<dbReference type="Proteomes" id="UP000054404">
    <property type="component" value="Unassembled WGS sequence"/>
</dbReference>
<organism evidence="5 6">
    <name type="scientific">Trueperella bernardiae</name>
    <dbReference type="NCBI Taxonomy" id="59561"/>
    <lineage>
        <taxon>Bacteria</taxon>
        <taxon>Bacillati</taxon>
        <taxon>Actinomycetota</taxon>
        <taxon>Actinomycetes</taxon>
        <taxon>Actinomycetales</taxon>
        <taxon>Actinomycetaceae</taxon>
        <taxon>Trueperella</taxon>
    </lineage>
</organism>
<evidence type="ECO:0000256" key="1">
    <source>
        <dbReference type="ARBA" id="ARBA00005417"/>
    </source>
</evidence>
<dbReference type="GO" id="GO:0098796">
    <property type="term" value="C:membrane protein complex"/>
    <property type="evidence" value="ECO:0007669"/>
    <property type="project" value="UniProtKB-ARBA"/>
</dbReference>
<keyword evidence="5" id="KW-0378">Hydrolase</keyword>
<evidence type="ECO:0000256" key="2">
    <source>
        <dbReference type="ARBA" id="ARBA00022448"/>
    </source>
</evidence>
<dbReference type="RefSeq" id="WP_062614143.1">
    <property type="nucleotide sequence ID" value="NZ_CP127099.1"/>
</dbReference>
<proteinExistence type="inferred from homology"/>
<keyword evidence="2" id="KW-0813">Transport</keyword>
<dbReference type="SMART" id="SM00382">
    <property type="entry name" value="AAA"/>
    <property type="match status" value="1"/>
</dbReference>
<keyword evidence="3" id="KW-0547">Nucleotide-binding</keyword>
<dbReference type="OrthoDB" id="9802264at2"/>
<dbReference type="EC" id="3.6.3.-" evidence="5"/>
<dbReference type="Pfam" id="PF00005">
    <property type="entry name" value="ABC_tran"/>
    <property type="match status" value="1"/>
</dbReference>
<dbReference type="GO" id="GO:0005524">
    <property type="term" value="F:ATP binding"/>
    <property type="evidence" value="ECO:0007669"/>
    <property type="project" value="UniProtKB-KW"/>
</dbReference>
<evidence type="ECO:0000313" key="6">
    <source>
        <dbReference type="Proteomes" id="UP000054404"/>
    </source>
</evidence>
<dbReference type="PATRIC" id="fig|59561.3.peg.1618"/>
<dbReference type="GO" id="GO:0016887">
    <property type="term" value="F:ATP hydrolysis activity"/>
    <property type="evidence" value="ECO:0007669"/>
    <property type="project" value="InterPro"/>
</dbReference>
<dbReference type="Gene3D" id="3.40.50.300">
    <property type="entry name" value="P-loop containing nucleotide triphosphate hydrolases"/>
    <property type="match status" value="1"/>
</dbReference>
<reference evidence="5 6" key="1">
    <citation type="submission" date="2015-11" db="EMBL/GenBank/DDBJ databases">
        <title>Draft Genome Sequence of the Type Strain Trueperella bernardiae LCDC 89-0504T, Isolated from Blood Culture.</title>
        <authorList>
            <person name="Bernier A.-M."/>
            <person name="Bernard K."/>
        </authorList>
    </citation>
    <scope>NUCLEOTIDE SEQUENCE [LARGE SCALE GENOMIC DNA]</scope>
    <source>
        <strain evidence="5 6">LCDC 89-0504</strain>
    </source>
</reference>
<dbReference type="SUPFAM" id="SSF52540">
    <property type="entry name" value="P-loop containing nucleoside triphosphate hydrolases"/>
    <property type="match status" value="1"/>
</dbReference>
<evidence type="ECO:0000256" key="4">
    <source>
        <dbReference type="ARBA" id="ARBA00022840"/>
    </source>
</evidence>
<protein>
    <submittedName>
        <fullName evidence="5">Macrolide export ATP-binding/permease protein MacB</fullName>
        <ecNumber evidence="5">3.6.3.-</ecNumber>
    </submittedName>
</protein>
<dbReference type="PROSITE" id="PS00211">
    <property type="entry name" value="ABC_TRANSPORTER_1"/>
    <property type="match status" value="1"/>
</dbReference>
<gene>
    <name evidence="5" type="primary">macB_1</name>
    <name evidence="5" type="ORF">AQZ59_01625</name>
</gene>
<dbReference type="AlphaFoldDB" id="A0A0W1KIR2"/>
<keyword evidence="6" id="KW-1185">Reference proteome</keyword>
<evidence type="ECO:0000256" key="3">
    <source>
        <dbReference type="ARBA" id="ARBA00022741"/>
    </source>
</evidence>
<dbReference type="InterPro" id="IPR017871">
    <property type="entry name" value="ABC_transporter-like_CS"/>
</dbReference>
<dbReference type="InterPro" id="IPR003439">
    <property type="entry name" value="ABC_transporter-like_ATP-bd"/>
</dbReference>
<dbReference type="PROSITE" id="PS50893">
    <property type="entry name" value="ABC_TRANSPORTER_2"/>
    <property type="match status" value="1"/>
</dbReference>
<dbReference type="InterPro" id="IPR003593">
    <property type="entry name" value="AAA+_ATPase"/>
</dbReference>
<keyword evidence="4 5" id="KW-0067">ATP-binding</keyword>
<dbReference type="PANTHER" id="PTHR42798">
    <property type="entry name" value="LIPOPROTEIN-RELEASING SYSTEM ATP-BINDING PROTEIN LOLD"/>
    <property type="match status" value="1"/>
</dbReference>